<keyword evidence="2" id="KW-0238">DNA-binding</keyword>
<feature type="region of interest" description="Disordered" evidence="5">
    <location>
        <begin position="138"/>
        <end position="157"/>
    </location>
</feature>
<protein>
    <submittedName>
        <fullName evidence="7">Flocculation suppression protein</fullName>
    </submittedName>
</protein>
<evidence type="ECO:0000313" key="8">
    <source>
        <dbReference type="Proteomes" id="UP000054886"/>
    </source>
</evidence>
<sequence length="771" mass="86308">MSEKDGGNTVFINKLYDLLENKDLDDLIWWAANGESFLIRPSESFSQNLAHYFKHTNITSFVRQLNIYGFHKISNDHFHNLKREKKQKSSTDNNTGVSNNNSGDENIKVWEFKHSGGLFKKGDLENLKLIKRRSSSRTIPSLSLASSNTNTSTLETNDGAEIDNVKVIASAVHNATEHLKKKDKVKKEGKKSSKKSTKLKNEPTVDISNTETTSAAITNESEQSSNKRATRVYKSVGTISNQDSKNPEKLTKKPKKNSNLKNKGKKSKSNSVDGQSIDNIQPNENQLTNIQVNTTEIPTDNTLHHYNETLYEQSIQLNHQIAQMRNTNMDMLAILELMSKLAEMNKEVLNINNSEKIPELMANHYRFFDAQLTSLKNNILDRINNTNIHKFGMDSNDLRSASQTNIHLSHPIAQNMVYSSADQAIPKSVPYYLKQGQRTSPDNGTTTPAGAQNYSKNQVVQHPQAANDYFSSVHVQTANPFEKFQTEKNGIINVTARRHMSVLVDPLTPASMMSVPTTTQSSLSGPSLYNQQHAIIFPHDLNQAFNSRSEPTITPITGHHSNFTRASDSNLMNTKQTIVNSMKNRASYPSRRTESPLKYSSGMPIEEEQRWEYKITKDNGRNTDIPQLPSNQCQIDSPVPVRSPYNKFVSPHSFYAGGRNISPPMNGNVDMLAQRPSTEVVSLTSSDNKIDNAVVIKRSSTANPILRGSSSEKENKESSNKLIGSTVTEKTSRTKRNSSGVYSLLNGTIKEEKANETFIDTDSHVDKKIKL</sequence>
<dbReference type="PANTHER" id="PTHR10015">
    <property type="entry name" value="HEAT SHOCK TRANSCRIPTION FACTOR"/>
    <property type="match status" value="1"/>
</dbReference>
<dbReference type="SMART" id="SM00415">
    <property type="entry name" value="HSF"/>
    <property type="match status" value="1"/>
</dbReference>
<feature type="domain" description="HSF-type DNA-binding" evidence="6">
    <location>
        <begin position="49"/>
        <end position="73"/>
    </location>
</feature>
<dbReference type="PRINTS" id="PR00056">
    <property type="entry name" value="HSFDOMAIN"/>
</dbReference>
<dbReference type="VEuPathDB" id="FungiDB:B1J91_I07183g"/>
<feature type="compositionally biased region" description="Polar residues" evidence="5">
    <location>
        <begin position="272"/>
        <end position="286"/>
    </location>
</feature>
<dbReference type="InterPro" id="IPR036388">
    <property type="entry name" value="WH-like_DNA-bd_sf"/>
</dbReference>
<evidence type="ECO:0000256" key="4">
    <source>
        <dbReference type="RuleBase" id="RU004020"/>
    </source>
</evidence>
<dbReference type="VEuPathDB" id="FungiDB:CAGL0I07183g"/>
<dbReference type="GO" id="GO:0003700">
    <property type="term" value="F:DNA-binding transcription factor activity"/>
    <property type="evidence" value="ECO:0007669"/>
    <property type="project" value="InterPro"/>
</dbReference>
<evidence type="ECO:0000256" key="2">
    <source>
        <dbReference type="ARBA" id="ARBA00023125"/>
    </source>
</evidence>
<feature type="region of interest" description="Disordered" evidence="5">
    <location>
        <begin position="178"/>
        <end position="286"/>
    </location>
</feature>
<keyword evidence="3" id="KW-0539">Nucleus</keyword>
<dbReference type="SUPFAM" id="SSF46785">
    <property type="entry name" value="Winged helix' DNA-binding domain"/>
    <property type="match status" value="1"/>
</dbReference>
<dbReference type="PANTHER" id="PTHR10015:SF396">
    <property type="entry name" value="FLOCCULATION SUPPRESSION PROTEIN"/>
    <property type="match status" value="1"/>
</dbReference>
<reference evidence="7 8" key="1">
    <citation type="submission" date="2015-10" db="EMBL/GenBank/DDBJ databases">
        <title>Draft genomes sequences of Candida glabrata isolates 1A, 1B, 2A, 2B, 3A and 3B.</title>
        <authorList>
            <person name="Haavelsrud O.E."/>
            <person name="Gaustad P."/>
        </authorList>
    </citation>
    <scope>NUCLEOTIDE SEQUENCE [LARGE SCALE GENOMIC DNA]</scope>
    <source>
        <strain evidence="7">910700640</strain>
    </source>
</reference>
<dbReference type="VEuPathDB" id="FungiDB:GVI51_I07007"/>
<evidence type="ECO:0000256" key="1">
    <source>
        <dbReference type="ARBA" id="ARBA00004123"/>
    </source>
</evidence>
<feature type="compositionally biased region" description="Polar residues" evidence="5">
    <location>
        <begin position="90"/>
        <end position="104"/>
    </location>
</feature>
<dbReference type="VEuPathDB" id="FungiDB:GWK60_I02673"/>
<feature type="compositionally biased region" description="Polar residues" evidence="5">
    <location>
        <begin position="206"/>
        <end position="227"/>
    </location>
</feature>
<name>A0A0W0CD75_CANGB</name>
<feature type="compositionally biased region" description="Basic and acidic residues" evidence="5">
    <location>
        <begin position="710"/>
        <end position="719"/>
    </location>
</feature>
<organism evidence="7 8">
    <name type="scientific">Candida glabrata</name>
    <name type="common">Yeast</name>
    <name type="synonym">Torulopsis glabrata</name>
    <dbReference type="NCBI Taxonomy" id="5478"/>
    <lineage>
        <taxon>Eukaryota</taxon>
        <taxon>Fungi</taxon>
        <taxon>Dikarya</taxon>
        <taxon>Ascomycota</taxon>
        <taxon>Saccharomycotina</taxon>
        <taxon>Saccharomycetes</taxon>
        <taxon>Saccharomycetales</taxon>
        <taxon>Saccharomycetaceae</taxon>
        <taxon>Nakaseomyces</taxon>
    </lineage>
</organism>
<evidence type="ECO:0000313" key="7">
    <source>
        <dbReference type="EMBL" id="KTB05135.1"/>
    </source>
</evidence>
<feature type="compositionally biased region" description="Basic residues" evidence="5">
    <location>
        <begin position="181"/>
        <end position="198"/>
    </location>
</feature>
<comment type="caution">
    <text evidence="7">The sequence shown here is derived from an EMBL/GenBank/DDBJ whole genome shotgun (WGS) entry which is preliminary data.</text>
</comment>
<dbReference type="Proteomes" id="UP000054886">
    <property type="component" value="Unassembled WGS sequence"/>
</dbReference>
<evidence type="ECO:0000256" key="5">
    <source>
        <dbReference type="SAM" id="MobiDB-lite"/>
    </source>
</evidence>
<dbReference type="InterPro" id="IPR000232">
    <property type="entry name" value="HSF_DNA-bd"/>
</dbReference>
<dbReference type="Gene3D" id="1.10.10.10">
    <property type="entry name" value="Winged helix-like DNA-binding domain superfamily/Winged helix DNA-binding domain"/>
    <property type="match status" value="1"/>
</dbReference>
<feature type="compositionally biased region" description="Low complexity" evidence="5">
    <location>
        <begin position="141"/>
        <end position="157"/>
    </location>
</feature>
<proteinExistence type="inferred from homology"/>
<feature type="region of interest" description="Disordered" evidence="5">
    <location>
        <begin position="83"/>
        <end position="104"/>
    </location>
</feature>
<dbReference type="InterPro" id="IPR036390">
    <property type="entry name" value="WH_DNA-bd_sf"/>
</dbReference>
<dbReference type="EMBL" id="LLZZ01000114">
    <property type="protein sequence ID" value="KTB05135.1"/>
    <property type="molecule type" value="Genomic_DNA"/>
</dbReference>
<dbReference type="AlphaFoldDB" id="A0A0W0CD75"/>
<gene>
    <name evidence="7" type="ORF">AO440_002644</name>
</gene>
<evidence type="ECO:0000256" key="3">
    <source>
        <dbReference type="ARBA" id="ARBA00023242"/>
    </source>
</evidence>
<dbReference type="PROSITE" id="PS00434">
    <property type="entry name" value="HSF_DOMAIN"/>
    <property type="match status" value="1"/>
</dbReference>
<comment type="subcellular location">
    <subcellularLocation>
        <location evidence="1">Nucleus</location>
    </subcellularLocation>
</comment>
<accession>A0A0W0CD75</accession>
<feature type="region of interest" description="Disordered" evidence="5">
    <location>
        <begin position="705"/>
        <end position="738"/>
    </location>
</feature>
<feature type="compositionally biased region" description="Basic residues" evidence="5">
    <location>
        <begin position="252"/>
        <end position="268"/>
    </location>
</feature>
<dbReference type="GO" id="GO:0005634">
    <property type="term" value="C:nucleus"/>
    <property type="evidence" value="ECO:0007669"/>
    <property type="project" value="UniProtKB-SubCell"/>
</dbReference>
<dbReference type="Pfam" id="PF00447">
    <property type="entry name" value="HSF_DNA-bind"/>
    <property type="match status" value="1"/>
</dbReference>
<comment type="similarity">
    <text evidence="4">Belongs to the HSF family.</text>
</comment>
<evidence type="ECO:0000259" key="6">
    <source>
        <dbReference type="PROSITE" id="PS00434"/>
    </source>
</evidence>
<dbReference type="GO" id="GO:0043565">
    <property type="term" value="F:sequence-specific DNA binding"/>
    <property type="evidence" value="ECO:0007669"/>
    <property type="project" value="InterPro"/>
</dbReference>